<keyword evidence="2" id="KW-1185">Reference proteome</keyword>
<name>A0AAQ3QQA8_9LILI</name>
<dbReference type="Proteomes" id="UP001327560">
    <property type="component" value="Chromosome 8"/>
</dbReference>
<reference evidence="1 2" key="1">
    <citation type="submission" date="2023-10" db="EMBL/GenBank/DDBJ databases">
        <title>Chromosome-scale genome assembly provides insights into flower coloration mechanisms of Canna indica.</title>
        <authorList>
            <person name="Li C."/>
        </authorList>
    </citation>
    <scope>NUCLEOTIDE SEQUENCE [LARGE SCALE GENOMIC DNA]</scope>
    <source>
        <tissue evidence="1">Flower</tissue>
    </source>
</reference>
<sequence>MGFSRKTSPIFSTSTQHLLRLKRLLKCFELCTSLKLNSDKTRVIDSNESPSISSQGMKLNDQFPDLFVVTSSPNATVWESKELNGEEIAARSFAAGAAAAHKAEGSPPAGTLAAGIRAAGIPAVGTLAAGNRAEGILAEGTPPSDTGPARNLVKTANIYWIKDPKKHYARGTAGTIKAITLENHRQRRSDLEEEGLPPEAVVGCNSSSFALEPIPFKARRRIVCKMELRRPR</sequence>
<protein>
    <submittedName>
        <fullName evidence="1">Uncharacterized protein</fullName>
    </submittedName>
</protein>
<dbReference type="AlphaFoldDB" id="A0AAQ3QQA8"/>
<evidence type="ECO:0000313" key="2">
    <source>
        <dbReference type="Proteomes" id="UP001327560"/>
    </source>
</evidence>
<accession>A0AAQ3QQA8</accession>
<proteinExistence type="predicted"/>
<evidence type="ECO:0000313" key="1">
    <source>
        <dbReference type="EMBL" id="WOL17638.1"/>
    </source>
</evidence>
<dbReference type="EMBL" id="CP136897">
    <property type="protein sequence ID" value="WOL17638.1"/>
    <property type="molecule type" value="Genomic_DNA"/>
</dbReference>
<gene>
    <name evidence="1" type="ORF">Cni_G26431</name>
</gene>
<organism evidence="1 2">
    <name type="scientific">Canna indica</name>
    <name type="common">Indian-shot</name>
    <dbReference type="NCBI Taxonomy" id="4628"/>
    <lineage>
        <taxon>Eukaryota</taxon>
        <taxon>Viridiplantae</taxon>
        <taxon>Streptophyta</taxon>
        <taxon>Embryophyta</taxon>
        <taxon>Tracheophyta</taxon>
        <taxon>Spermatophyta</taxon>
        <taxon>Magnoliopsida</taxon>
        <taxon>Liliopsida</taxon>
        <taxon>Zingiberales</taxon>
        <taxon>Cannaceae</taxon>
        <taxon>Canna</taxon>
    </lineage>
</organism>